<gene>
    <name evidence="5" type="ORF">GCM10022289_07560</name>
</gene>
<dbReference type="PANTHER" id="PTHR40661:SF1">
    <property type="entry name" value="HTH CRO_C1-TYPE DOMAIN-CONTAINING PROTEIN"/>
    <property type="match status" value="1"/>
</dbReference>
<dbReference type="InterPro" id="IPR036286">
    <property type="entry name" value="LexA/Signal_pep-like_sf"/>
</dbReference>
<proteinExistence type="predicted"/>
<name>A0ABP8B5I5_9SPHI</name>
<protein>
    <submittedName>
        <fullName evidence="5">S24 family peptidase</fullName>
    </submittedName>
</protein>
<comment type="caution">
    <text evidence="5">The sequence shown here is derived from an EMBL/GenBank/DDBJ whole genome shotgun (WGS) entry which is preliminary data.</text>
</comment>
<organism evidence="5 6">
    <name type="scientific">Pedobacter jeongneungensis</name>
    <dbReference type="NCBI Taxonomy" id="947309"/>
    <lineage>
        <taxon>Bacteria</taxon>
        <taxon>Pseudomonadati</taxon>
        <taxon>Bacteroidota</taxon>
        <taxon>Sphingobacteriia</taxon>
        <taxon>Sphingobacteriales</taxon>
        <taxon>Sphingobacteriaceae</taxon>
        <taxon>Pedobacter</taxon>
    </lineage>
</organism>
<keyword evidence="1" id="KW-0805">Transcription regulation</keyword>
<feature type="domain" description="Peptidase S24/S26A/S26B/S26C" evidence="4">
    <location>
        <begin position="102"/>
        <end position="216"/>
    </location>
</feature>
<evidence type="ECO:0000313" key="5">
    <source>
        <dbReference type="EMBL" id="GAA4198587.1"/>
    </source>
</evidence>
<reference evidence="6" key="1">
    <citation type="journal article" date="2019" name="Int. J. Syst. Evol. Microbiol.">
        <title>The Global Catalogue of Microorganisms (GCM) 10K type strain sequencing project: providing services to taxonomists for standard genome sequencing and annotation.</title>
        <authorList>
            <consortium name="The Broad Institute Genomics Platform"/>
            <consortium name="The Broad Institute Genome Sequencing Center for Infectious Disease"/>
            <person name="Wu L."/>
            <person name="Ma J."/>
        </authorList>
    </citation>
    <scope>NUCLEOTIDE SEQUENCE [LARGE SCALE GENOMIC DNA]</scope>
    <source>
        <strain evidence="6">JCM 17626</strain>
    </source>
</reference>
<evidence type="ECO:0000256" key="3">
    <source>
        <dbReference type="ARBA" id="ARBA00023163"/>
    </source>
</evidence>
<evidence type="ECO:0000259" key="4">
    <source>
        <dbReference type="Pfam" id="PF00717"/>
    </source>
</evidence>
<dbReference type="PANTHER" id="PTHR40661">
    <property type="match status" value="1"/>
</dbReference>
<dbReference type="RefSeq" id="WP_344849614.1">
    <property type="nucleotide sequence ID" value="NZ_BAABBY010000002.1"/>
</dbReference>
<dbReference type="InterPro" id="IPR015927">
    <property type="entry name" value="Peptidase_S24_S26A/B/C"/>
</dbReference>
<accession>A0ABP8B5I5</accession>
<dbReference type="CDD" id="cd06462">
    <property type="entry name" value="Peptidase_S24_S26"/>
    <property type="match status" value="1"/>
</dbReference>
<keyword evidence="6" id="KW-1185">Reference proteome</keyword>
<evidence type="ECO:0000313" key="6">
    <source>
        <dbReference type="Proteomes" id="UP001501772"/>
    </source>
</evidence>
<dbReference type="SUPFAM" id="SSF51306">
    <property type="entry name" value="LexA/Signal peptidase"/>
    <property type="match status" value="1"/>
</dbReference>
<keyword evidence="3" id="KW-0804">Transcription</keyword>
<dbReference type="Pfam" id="PF00717">
    <property type="entry name" value="Peptidase_S24"/>
    <property type="match status" value="1"/>
</dbReference>
<dbReference type="EMBL" id="BAABBY010000002">
    <property type="protein sequence ID" value="GAA4198587.1"/>
    <property type="molecule type" value="Genomic_DNA"/>
</dbReference>
<keyword evidence="2" id="KW-0238">DNA-binding</keyword>
<evidence type="ECO:0000256" key="2">
    <source>
        <dbReference type="ARBA" id="ARBA00023125"/>
    </source>
</evidence>
<dbReference type="Gene3D" id="2.10.109.10">
    <property type="entry name" value="Umud Fragment, subunit A"/>
    <property type="match status" value="1"/>
</dbReference>
<evidence type="ECO:0000256" key="1">
    <source>
        <dbReference type="ARBA" id="ARBA00023015"/>
    </source>
</evidence>
<dbReference type="Proteomes" id="UP001501772">
    <property type="component" value="Unassembled WGS sequence"/>
</dbReference>
<sequence>MKNISTQKERIIQYLETKGVSKNKFYTETGISNGVLDKSSGLTMDTVEKFYSKYRDINLEWLITGTGLMMKEPQNPNNEQVAIVNKKYLMRTDIKQELQEIPLYDFQAAAGLTSVFNEKANILDRIKIPNLPKCDGAISIVGDSMYPLLKSGDIVIYKVIQNFVENIFWGEMYLLSYSFDGDEMVTVKYIQKSDKGDEYIKLVSQNSNHQAKDIRIDGINSLALVKASIRINNMS</sequence>